<keyword evidence="5 9" id="KW-1133">Transmembrane helix</keyword>
<evidence type="ECO:0000256" key="5">
    <source>
        <dbReference type="ARBA" id="ARBA00022989"/>
    </source>
</evidence>
<gene>
    <name evidence="10" type="ORF">JoomaDRAFT_2150</name>
</gene>
<dbReference type="HOGENOM" id="CLU_029790_4_0_10"/>
<evidence type="ECO:0000256" key="1">
    <source>
        <dbReference type="ARBA" id="ARBA00004651"/>
    </source>
</evidence>
<sequence>MLISKKVNIYRILSGTWRHFFYEIVACVSAYFVYRYVESIHVFDSIIVSSIIPTILGTALAFFIGFNNNQAYDRWWEARKIWGALVNDSRSWARQVFYYIEDLGSSSDLINPIKVKLIYRHIAFLYALKDNLRNDAEEQYRIYLSAEDYEAISKESNKANALLNLQTKDIEALSKNKSIDGFKFLELNKMLVNFCDEMGMSERIKNTVFPTTYNFYTRVFVWIFIISVTWSAVDDMGAWSIIVGILVGYIFLTTHKIGMALLNPFDNIPTGIPLNQITRTIEINLLELLKEQNIPEPVQSVNGEYIM</sequence>
<dbReference type="STRING" id="926559.JoomaDRAFT_2150"/>
<proteinExistence type="inferred from homology"/>
<evidence type="ECO:0000256" key="2">
    <source>
        <dbReference type="ARBA" id="ARBA00022448"/>
    </source>
</evidence>
<reference evidence="10 11" key="1">
    <citation type="submission" date="2012-02" db="EMBL/GenBank/DDBJ databases">
        <title>Improved High-Quality Draft genome of Joostella marina DSM 19592.</title>
        <authorList>
            <consortium name="US DOE Joint Genome Institute (JGI-PGF)"/>
            <person name="Lucas S."/>
            <person name="Copeland A."/>
            <person name="Lapidus A."/>
            <person name="Bruce D."/>
            <person name="Goodwin L."/>
            <person name="Pitluck S."/>
            <person name="Peters L."/>
            <person name="Chertkov O."/>
            <person name="Ovchinnikova G."/>
            <person name="Kyrpides N."/>
            <person name="Mavromatis K."/>
            <person name="Detter J.C."/>
            <person name="Han C."/>
            <person name="Land M."/>
            <person name="Hauser L."/>
            <person name="Markowitz V."/>
            <person name="Cheng J.-F."/>
            <person name="Hugenholtz P."/>
            <person name="Woyke T."/>
            <person name="Wu D."/>
            <person name="Tindall B."/>
            <person name="Brambilla E."/>
            <person name="Klenk H.-P."/>
            <person name="Eisen J.A."/>
        </authorList>
    </citation>
    <scope>NUCLEOTIDE SEQUENCE [LARGE SCALE GENOMIC DNA]</scope>
    <source>
        <strain evidence="10 11">DSM 19592</strain>
    </source>
</reference>
<evidence type="ECO:0000256" key="4">
    <source>
        <dbReference type="ARBA" id="ARBA00022692"/>
    </source>
</evidence>
<evidence type="ECO:0000256" key="3">
    <source>
        <dbReference type="ARBA" id="ARBA00022475"/>
    </source>
</evidence>
<dbReference type="PANTHER" id="PTHR33281:SF19">
    <property type="entry name" value="VOLTAGE-DEPENDENT ANION CHANNEL-FORMING PROTEIN YNEE"/>
    <property type="match status" value="1"/>
</dbReference>
<dbReference type="EMBL" id="JH651379">
    <property type="protein sequence ID" value="EIJ39142.1"/>
    <property type="molecule type" value="Genomic_DNA"/>
</dbReference>
<evidence type="ECO:0000256" key="6">
    <source>
        <dbReference type="ARBA" id="ARBA00023065"/>
    </source>
</evidence>
<dbReference type="PANTHER" id="PTHR33281">
    <property type="entry name" value="UPF0187 PROTEIN YNEE"/>
    <property type="match status" value="1"/>
</dbReference>
<protein>
    <submittedName>
        <fullName evidence="10">Putative membrane protein</fullName>
    </submittedName>
</protein>
<dbReference type="Pfam" id="PF25539">
    <property type="entry name" value="Bestrophin_2"/>
    <property type="match status" value="1"/>
</dbReference>
<accession>I3C699</accession>
<dbReference type="RefSeq" id="WP_008612512.1">
    <property type="nucleotide sequence ID" value="NZ_JH651379.1"/>
</dbReference>
<feature type="transmembrane region" description="Helical" evidence="9">
    <location>
        <begin position="43"/>
        <end position="66"/>
    </location>
</feature>
<keyword evidence="2" id="KW-0813">Transport</keyword>
<dbReference type="AlphaFoldDB" id="I3C699"/>
<name>I3C699_9FLAO</name>
<dbReference type="GO" id="GO:0005886">
    <property type="term" value="C:plasma membrane"/>
    <property type="evidence" value="ECO:0007669"/>
    <property type="project" value="UniProtKB-SubCell"/>
</dbReference>
<feature type="transmembrane region" description="Helical" evidence="9">
    <location>
        <begin position="20"/>
        <end position="37"/>
    </location>
</feature>
<keyword evidence="7 9" id="KW-0472">Membrane</keyword>
<evidence type="ECO:0000256" key="8">
    <source>
        <dbReference type="ARBA" id="ARBA00034708"/>
    </source>
</evidence>
<organism evidence="10 11">
    <name type="scientific">Galbibacter orientalis DSM 19592</name>
    <dbReference type="NCBI Taxonomy" id="926559"/>
    <lineage>
        <taxon>Bacteria</taxon>
        <taxon>Pseudomonadati</taxon>
        <taxon>Bacteroidota</taxon>
        <taxon>Flavobacteriia</taxon>
        <taxon>Flavobacteriales</taxon>
        <taxon>Flavobacteriaceae</taxon>
        <taxon>Galbibacter</taxon>
    </lineage>
</organism>
<evidence type="ECO:0000256" key="9">
    <source>
        <dbReference type="SAM" id="Phobius"/>
    </source>
</evidence>
<evidence type="ECO:0000313" key="10">
    <source>
        <dbReference type="EMBL" id="EIJ39142.1"/>
    </source>
</evidence>
<feature type="transmembrane region" description="Helical" evidence="9">
    <location>
        <begin position="213"/>
        <end position="230"/>
    </location>
</feature>
<keyword evidence="4 9" id="KW-0812">Transmembrane</keyword>
<dbReference type="OrthoDB" id="445589at2"/>
<comment type="similarity">
    <text evidence="8">Belongs to the anion channel-forming bestrophin (TC 1.A.46) family.</text>
</comment>
<keyword evidence="11" id="KW-1185">Reference proteome</keyword>
<dbReference type="Proteomes" id="UP000004690">
    <property type="component" value="Unassembled WGS sequence"/>
</dbReference>
<dbReference type="GO" id="GO:0005254">
    <property type="term" value="F:chloride channel activity"/>
    <property type="evidence" value="ECO:0007669"/>
    <property type="project" value="InterPro"/>
</dbReference>
<keyword evidence="3" id="KW-1003">Cell membrane</keyword>
<dbReference type="eggNOG" id="COG3781">
    <property type="taxonomic scope" value="Bacteria"/>
</dbReference>
<comment type="subcellular location">
    <subcellularLocation>
        <location evidence="1">Cell membrane</location>
        <topology evidence="1">Multi-pass membrane protein</topology>
    </subcellularLocation>
</comment>
<evidence type="ECO:0000256" key="7">
    <source>
        <dbReference type="ARBA" id="ARBA00023136"/>
    </source>
</evidence>
<evidence type="ECO:0000313" key="11">
    <source>
        <dbReference type="Proteomes" id="UP000004690"/>
    </source>
</evidence>
<keyword evidence="6" id="KW-0406">Ion transport</keyword>
<dbReference type="InterPro" id="IPR044669">
    <property type="entry name" value="YneE/VCCN1/2-like"/>
</dbReference>
<feature type="transmembrane region" description="Helical" evidence="9">
    <location>
        <begin position="236"/>
        <end position="252"/>
    </location>
</feature>